<reference evidence="1" key="3">
    <citation type="submission" date="2023-05" db="EMBL/GenBank/DDBJ databases">
        <authorList>
            <person name="Smith C.H."/>
        </authorList>
    </citation>
    <scope>NUCLEOTIDE SEQUENCE</scope>
    <source>
        <strain evidence="1">CHS0354</strain>
        <tissue evidence="1">Mantle</tissue>
    </source>
</reference>
<comment type="caution">
    <text evidence="1">The sequence shown here is derived from an EMBL/GenBank/DDBJ whole genome shotgun (WGS) entry which is preliminary data.</text>
</comment>
<accession>A0AAE0TE94</accession>
<proteinExistence type="predicted"/>
<sequence>MTSAGHNKITADGYTRTVSTLIKVLGEARAEELMRNYGGNHITVRKVLPSAEAEALTQALGRKSINCPHPLQPQHRKRNREIIRLFTEEGMTQTEIARNCQWACPGTETKTHCVTASAGAQS</sequence>
<gene>
    <name evidence="1" type="ORF">CHS0354_006807</name>
</gene>
<dbReference type="EMBL" id="JAEAOA010000469">
    <property type="protein sequence ID" value="KAK3608766.1"/>
    <property type="molecule type" value="Genomic_DNA"/>
</dbReference>
<organism evidence="1 2">
    <name type="scientific">Potamilus streckersoni</name>
    <dbReference type="NCBI Taxonomy" id="2493646"/>
    <lineage>
        <taxon>Eukaryota</taxon>
        <taxon>Metazoa</taxon>
        <taxon>Spiralia</taxon>
        <taxon>Lophotrochozoa</taxon>
        <taxon>Mollusca</taxon>
        <taxon>Bivalvia</taxon>
        <taxon>Autobranchia</taxon>
        <taxon>Heteroconchia</taxon>
        <taxon>Palaeoheterodonta</taxon>
        <taxon>Unionida</taxon>
        <taxon>Unionoidea</taxon>
        <taxon>Unionidae</taxon>
        <taxon>Ambleminae</taxon>
        <taxon>Lampsilini</taxon>
        <taxon>Potamilus</taxon>
    </lineage>
</organism>
<reference evidence="1" key="2">
    <citation type="journal article" date="2021" name="Genome Biol. Evol.">
        <title>Developing a high-quality reference genome for a parasitic bivalve with doubly uniparental inheritance (Bivalvia: Unionida).</title>
        <authorList>
            <person name="Smith C.H."/>
        </authorList>
    </citation>
    <scope>NUCLEOTIDE SEQUENCE</scope>
    <source>
        <strain evidence="1">CHS0354</strain>
        <tissue evidence="1">Mantle</tissue>
    </source>
</reference>
<keyword evidence="2" id="KW-1185">Reference proteome</keyword>
<dbReference type="Proteomes" id="UP001195483">
    <property type="component" value="Unassembled WGS sequence"/>
</dbReference>
<reference evidence="1" key="1">
    <citation type="journal article" date="2021" name="Genome Biol. Evol.">
        <title>A High-Quality Reference Genome for a Parasitic Bivalve with Doubly Uniparental Inheritance (Bivalvia: Unionida).</title>
        <authorList>
            <person name="Smith C.H."/>
        </authorList>
    </citation>
    <scope>NUCLEOTIDE SEQUENCE</scope>
    <source>
        <strain evidence="1">CHS0354</strain>
    </source>
</reference>
<protein>
    <submittedName>
        <fullName evidence="1">Uncharacterized protein</fullName>
    </submittedName>
</protein>
<dbReference type="AlphaFoldDB" id="A0AAE0TE94"/>
<evidence type="ECO:0000313" key="2">
    <source>
        <dbReference type="Proteomes" id="UP001195483"/>
    </source>
</evidence>
<evidence type="ECO:0000313" key="1">
    <source>
        <dbReference type="EMBL" id="KAK3608766.1"/>
    </source>
</evidence>
<name>A0AAE0TE94_9BIVA</name>